<dbReference type="Pfam" id="PF07679">
    <property type="entry name" value="I-set"/>
    <property type="match status" value="2"/>
</dbReference>
<feature type="chain" id="PRO_5045870721" description="Ig-like domain-containing protein" evidence="6">
    <location>
        <begin position="17"/>
        <end position="550"/>
    </location>
</feature>
<comment type="caution">
    <text evidence="8">The sequence shown here is derived from an EMBL/GenBank/DDBJ whole genome shotgun (WGS) entry which is preliminary data.</text>
</comment>
<dbReference type="InterPro" id="IPR036179">
    <property type="entry name" value="Ig-like_dom_sf"/>
</dbReference>
<evidence type="ECO:0000259" key="7">
    <source>
        <dbReference type="PROSITE" id="PS50835"/>
    </source>
</evidence>
<dbReference type="EMBL" id="JARBDR010000018">
    <property type="protein sequence ID" value="KAJ8321718.1"/>
    <property type="molecule type" value="Genomic_DNA"/>
</dbReference>
<feature type="transmembrane region" description="Helical" evidence="5">
    <location>
        <begin position="427"/>
        <end position="455"/>
    </location>
</feature>
<dbReference type="InterPro" id="IPR051170">
    <property type="entry name" value="Neural/epithelial_adhesion"/>
</dbReference>
<gene>
    <name evidence="8" type="ORF">KUTeg_000189</name>
</gene>
<name>A0ABQ9G174_TEGGR</name>
<feature type="domain" description="Ig-like" evidence="7">
    <location>
        <begin position="276"/>
        <end position="369"/>
    </location>
</feature>
<keyword evidence="3" id="KW-1015">Disulfide bond</keyword>
<feature type="domain" description="Ig-like" evidence="7">
    <location>
        <begin position="167"/>
        <end position="264"/>
    </location>
</feature>
<accession>A0ABQ9G174</accession>
<proteinExistence type="predicted"/>
<dbReference type="InterPro" id="IPR007110">
    <property type="entry name" value="Ig-like_dom"/>
</dbReference>
<evidence type="ECO:0000256" key="2">
    <source>
        <dbReference type="ARBA" id="ARBA00022737"/>
    </source>
</evidence>
<keyword evidence="4" id="KW-0393">Immunoglobulin domain</keyword>
<keyword evidence="9" id="KW-1185">Reference proteome</keyword>
<keyword evidence="5" id="KW-0472">Membrane</keyword>
<evidence type="ECO:0000256" key="6">
    <source>
        <dbReference type="SAM" id="SignalP"/>
    </source>
</evidence>
<organism evidence="8 9">
    <name type="scientific">Tegillarca granosa</name>
    <name type="common">Malaysian cockle</name>
    <name type="synonym">Anadara granosa</name>
    <dbReference type="NCBI Taxonomy" id="220873"/>
    <lineage>
        <taxon>Eukaryota</taxon>
        <taxon>Metazoa</taxon>
        <taxon>Spiralia</taxon>
        <taxon>Lophotrochozoa</taxon>
        <taxon>Mollusca</taxon>
        <taxon>Bivalvia</taxon>
        <taxon>Autobranchia</taxon>
        <taxon>Pteriomorphia</taxon>
        <taxon>Arcoida</taxon>
        <taxon>Arcoidea</taxon>
        <taxon>Arcidae</taxon>
        <taxon>Tegillarca</taxon>
    </lineage>
</organism>
<keyword evidence="2" id="KW-0677">Repeat</keyword>
<protein>
    <recommendedName>
        <fullName evidence="7">Ig-like domain-containing protein</fullName>
    </recommendedName>
</protein>
<dbReference type="InterPro" id="IPR003599">
    <property type="entry name" value="Ig_sub"/>
</dbReference>
<evidence type="ECO:0000313" key="8">
    <source>
        <dbReference type="EMBL" id="KAJ8321718.1"/>
    </source>
</evidence>
<evidence type="ECO:0000256" key="4">
    <source>
        <dbReference type="ARBA" id="ARBA00023319"/>
    </source>
</evidence>
<evidence type="ECO:0000256" key="3">
    <source>
        <dbReference type="ARBA" id="ARBA00023157"/>
    </source>
</evidence>
<sequence length="550" mass="61537">MLYLAVLFGAFTLTKAACKYQNTFTIIAPKQIVTIILKSTYWTFNGGVIRSLDPNTKKWVDADGTLTINEIQNDDWGEYQCFAENRLGKAMSIPFMLIEASDADMQVLASDRVAIDSNGTLHFTYLSEDTGFYTCAVSNEDTNVQVDGPKMELAVTIPTSTVGARKPRLTFNSKTVTAMIKSRAVIQCVFSGSPGIRIKWFRKYSDKEPVEIINENTQNAKFKIEDYERKLIIVNVTEAEEGQYTCTASNGVNQDNKGGGDNLNTADNLLKLQSLPMFLDEQSKPVYQTLPQGVDAVFNCKTKSLPKPPRMPKWLKNGETLAESDKYRFNTEKTQLIIKNVQEPQENPFRALDVGVYICVVESDLGTVYGFGSLNVVEKLAGSEVYNVVGTYKVIIWHKFESKEIETPGRTDSAILPPTAHLAQTGFSWWIILIVLFIIILIVLLILIFLCCCCLRGAGGGTYPVEEKEIKVGYDREKELEDHGFHNLSRSEGIENKAYSNLSLSSMKPVYIESEEGSMVDYGGYSTSVDSKRDYFDYYANRQTPVQSSV</sequence>
<dbReference type="InterPro" id="IPR013098">
    <property type="entry name" value="Ig_I-set"/>
</dbReference>
<dbReference type="SMART" id="SM00408">
    <property type="entry name" value="IGc2"/>
    <property type="match status" value="3"/>
</dbReference>
<reference evidence="8 9" key="1">
    <citation type="submission" date="2022-12" db="EMBL/GenBank/DDBJ databases">
        <title>Chromosome-level genome of Tegillarca granosa.</title>
        <authorList>
            <person name="Kim J."/>
        </authorList>
    </citation>
    <scope>NUCLEOTIDE SEQUENCE [LARGE SCALE GENOMIC DNA]</scope>
    <source>
        <strain evidence="8">Teg-2019</strain>
        <tissue evidence="8">Adductor muscle</tissue>
    </source>
</reference>
<dbReference type="PROSITE" id="PS50835">
    <property type="entry name" value="IG_LIKE"/>
    <property type="match status" value="3"/>
</dbReference>
<dbReference type="PANTHER" id="PTHR12231:SF253">
    <property type="entry name" value="DPR-INTERACTING PROTEIN ETA, ISOFORM B-RELATED"/>
    <property type="match status" value="1"/>
</dbReference>
<dbReference type="Pfam" id="PF13927">
    <property type="entry name" value="Ig_3"/>
    <property type="match status" value="1"/>
</dbReference>
<dbReference type="CDD" id="cd00096">
    <property type="entry name" value="Ig"/>
    <property type="match status" value="1"/>
</dbReference>
<dbReference type="InterPro" id="IPR013783">
    <property type="entry name" value="Ig-like_fold"/>
</dbReference>
<dbReference type="Gene3D" id="2.60.40.10">
    <property type="entry name" value="Immunoglobulins"/>
    <property type="match status" value="3"/>
</dbReference>
<evidence type="ECO:0000256" key="1">
    <source>
        <dbReference type="ARBA" id="ARBA00022729"/>
    </source>
</evidence>
<dbReference type="SUPFAM" id="SSF48726">
    <property type="entry name" value="Immunoglobulin"/>
    <property type="match status" value="3"/>
</dbReference>
<keyword evidence="5" id="KW-1133">Transmembrane helix</keyword>
<dbReference type="SMART" id="SM00409">
    <property type="entry name" value="IG"/>
    <property type="match status" value="3"/>
</dbReference>
<evidence type="ECO:0000313" key="9">
    <source>
        <dbReference type="Proteomes" id="UP001217089"/>
    </source>
</evidence>
<feature type="signal peptide" evidence="6">
    <location>
        <begin position="1"/>
        <end position="16"/>
    </location>
</feature>
<evidence type="ECO:0000256" key="5">
    <source>
        <dbReference type="SAM" id="Phobius"/>
    </source>
</evidence>
<dbReference type="InterPro" id="IPR003598">
    <property type="entry name" value="Ig_sub2"/>
</dbReference>
<dbReference type="PANTHER" id="PTHR12231">
    <property type="entry name" value="CTX-RELATED TYPE I TRANSMEMBRANE PROTEIN"/>
    <property type="match status" value="1"/>
</dbReference>
<feature type="domain" description="Ig-like" evidence="7">
    <location>
        <begin position="42"/>
        <end position="92"/>
    </location>
</feature>
<dbReference type="Proteomes" id="UP001217089">
    <property type="component" value="Unassembled WGS sequence"/>
</dbReference>
<keyword evidence="5" id="KW-0812">Transmembrane</keyword>
<keyword evidence="1 6" id="KW-0732">Signal</keyword>